<evidence type="ECO:0000313" key="2">
    <source>
        <dbReference type="EMBL" id="KAK7734896.1"/>
    </source>
</evidence>
<dbReference type="PANTHER" id="PTHR28186:SF1">
    <property type="entry name" value="MEIOTICALLY UP-REGULATED GENE 9 PROTEIN"/>
    <property type="match status" value="1"/>
</dbReference>
<reference evidence="2 3" key="1">
    <citation type="submission" date="2024-02" db="EMBL/GenBank/DDBJ databases">
        <title>De novo assembly and annotation of 12 fungi associated with fruit tree decline syndrome in Ontario, Canada.</title>
        <authorList>
            <person name="Sulman M."/>
            <person name="Ellouze W."/>
            <person name="Ilyukhin E."/>
        </authorList>
    </citation>
    <scope>NUCLEOTIDE SEQUENCE [LARGE SCALE GENOMIC DNA]</scope>
    <source>
        <strain evidence="2 3">M169</strain>
    </source>
</reference>
<evidence type="ECO:0000313" key="3">
    <source>
        <dbReference type="Proteomes" id="UP001430848"/>
    </source>
</evidence>
<keyword evidence="3" id="KW-1185">Reference proteome</keyword>
<dbReference type="Pfam" id="PF10295">
    <property type="entry name" value="DUF2406"/>
    <property type="match status" value="1"/>
</dbReference>
<dbReference type="Proteomes" id="UP001430848">
    <property type="component" value="Unassembled WGS sequence"/>
</dbReference>
<comment type="caution">
    <text evidence="2">The sequence shown here is derived from an EMBL/GenBank/DDBJ whole genome shotgun (WGS) entry which is preliminary data.</text>
</comment>
<sequence length="118" mass="13120">MASRGFSLQSDKSQKSDSKKEHLVESHNEKERQRLHSKADPTMAMNEAEPSDPDLSNPTRWREERPLDTIRAFEAAIEGSYRNSMINSGGGNYQLSLPTPSDTYTPLPSTPSLLGENA</sequence>
<dbReference type="PANTHER" id="PTHR28186">
    <property type="entry name" value="MEIOTICALLY UP-REGULATED GENE 9 PROTEIN"/>
    <property type="match status" value="1"/>
</dbReference>
<feature type="region of interest" description="Disordered" evidence="1">
    <location>
        <begin position="87"/>
        <end position="118"/>
    </location>
</feature>
<protein>
    <submittedName>
        <fullName evidence="2">Uncharacterized protein</fullName>
    </submittedName>
</protein>
<feature type="region of interest" description="Disordered" evidence="1">
    <location>
        <begin position="1"/>
        <end position="67"/>
    </location>
</feature>
<feature type="compositionally biased region" description="Basic and acidic residues" evidence="1">
    <location>
        <begin position="12"/>
        <end position="39"/>
    </location>
</feature>
<dbReference type="InterPro" id="IPR018809">
    <property type="entry name" value="DUF2406"/>
</dbReference>
<feature type="compositionally biased region" description="Polar residues" evidence="1">
    <location>
        <begin position="87"/>
        <end position="112"/>
    </location>
</feature>
<dbReference type="EMBL" id="JAKNSF020000015">
    <property type="protein sequence ID" value="KAK7734896.1"/>
    <property type="molecule type" value="Genomic_DNA"/>
</dbReference>
<evidence type="ECO:0000256" key="1">
    <source>
        <dbReference type="SAM" id="MobiDB-lite"/>
    </source>
</evidence>
<accession>A0ABR1PEI8</accession>
<name>A0ABR1PEI8_DIAER</name>
<proteinExistence type="predicted"/>
<gene>
    <name evidence="2" type="ORF">SLS63_004317</name>
</gene>
<organism evidence="2 3">
    <name type="scientific">Diaporthe eres</name>
    <name type="common">Phomopsis oblonga</name>
    <dbReference type="NCBI Taxonomy" id="83184"/>
    <lineage>
        <taxon>Eukaryota</taxon>
        <taxon>Fungi</taxon>
        <taxon>Dikarya</taxon>
        <taxon>Ascomycota</taxon>
        <taxon>Pezizomycotina</taxon>
        <taxon>Sordariomycetes</taxon>
        <taxon>Sordariomycetidae</taxon>
        <taxon>Diaporthales</taxon>
        <taxon>Diaporthaceae</taxon>
        <taxon>Diaporthe</taxon>
        <taxon>Diaporthe eres species complex</taxon>
    </lineage>
</organism>